<dbReference type="OrthoDB" id="9767754at2"/>
<evidence type="ECO:0000256" key="5">
    <source>
        <dbReference type="ARBA" id="ARBA00022982"/>
    </source>
</evidence>
<dbReference type="Proteomes" id="UP000215134">
    <property type="component" value="Chromosome 1"/>
</dbReference>
<keyword evidence="5 8" id="KW-0249">Electron transport</keyword>
<feature type="compositionally biased region" description="Low complexity" evidence="10">
    <location>
        <begin position="628"/>
        <end position="657"/>
    </location>
</feature>
<dbReference type="PANTHER" id="PTHR43034">
    <property type="entry name" value="ION-TRANSLOCATING OXIDOREDUCTASE COMPLEX SUBUNIT C"/>
    <property type="match status" value="1"/>
</dbReference>
<keyword evidence="8" id="KW-0472">Membrane</keyword>
<keyword evidence="6 8" id="KW-0408">Iron</keyword>
<feature type="coiled-coil region" evidence="9">
    <location>
        <begin position="443"/>
        <end position="477"/>
    </location>
</feature>
<dbReference type="GO" id="GO:0046872">
    <property type="term" value="F:metal ion binding"/>
    <property type="evidence" value="ECO:0007669"/>
    <property type="project" value="UniProtKB-KW"/>
</dbReference>
<dbReference type="Pfam" id="PF13375">
    <property type="entry name" value="RnfC_N"/>
    <property type="match status" value="1"/>
</dbReference>
<feature type="region of interest" description="Disordered" evidence="10">
    <location>
        <begin position="526"/>
        <end position="729"/>
    </location>
</feature>
<feature type="binding site" evidence="8">
    <location>
        <position position="422"/>
    </location>
    <ligand>
        <name>[4Fe-4S] cluster</name>
        <dbReference type="ChEBI" id="CHEBI:49883"/>
        <label>2</label>
    </ligand>
</feature>
<dbReference type="NCBIfam" id="TIGR01945">
    <property type="entry name" value="rnfC"/>
    <property type="match status" value="1"/>
</dbReference>
<dbReference type="EMBL" id="LT906479">
    <property type="protein sequence ID" value="SNW01045.1"/>
    <property type="molecule type" value="Genomic_DNA"/>
</dbReference>
<feature type="binding site" evidence="8">
    <location>
        <position position="419"/>
    </location>
    <ligand>
        <name>[4Fe-4S] cluster</name>
        <dbReference type="ChEBI" id="CHEBI:49883"/>
        <label>2</label>
    </ligand>
</feature>
<gene>
    <name evidence="8 12" type="primary">rnfC</name>
    <name evidence="12" type="ORF">SAMEA4384070_02308</name>
</gene>
<evidence type="ECO:0000256" key="9">
    <source>
        <dbReference type="SAM" id="Coils"/>
    </source>
</evidence>
<dbReference type="STRING" id="1411141.GCA_001590885_01176"/>
<comment type="subunit">
    <text evidence="8">The complex is composed of six subunits: RnfA, RnfB, RnfC, RnfD, RnfE and RnfG.</text>
</comment>
<keyword evidence="4 8" id="KW-0677">Repeat</keyword>
<dbReference type="SUPFAM" id="SSF46548">
    <property type="entry name" value="alpha-helical ferredoxin"/>
    <property type="match status" value="1"/>
</dbReference>
<dbReference type="Pfam" id="PF12838">
    <property type="entry name" value="Fer4_7"/>
    <property type="match status" value="1"/>
</dbReference>
<evidence type="ECO:0000313" key="13">
    <source>
        <dbReference type="Proteomes" id="UP000215134"/>
    </source>
</evidence>
<keyword evidence="13" id="KW-1185">Reference proteome</keyword>
<keyword evidence="9" id="KW-0175">Coiled coil</keyword>
<feature type="compositionally biased region" description="Low complexity" evidence="10">
    <location>
        <begin position="720"/>
        <end position="729"/>
    </location>
</feature>
<feature type="compositionally biased region" description="Low complexity" evidence="10">
    <location>
        <begin position="541"/>
        <end position="551"/>
    </location>
</feature>
<evidence type="ECO:0000256" key="7">
    <source>
        <dbReference type="ARBA" id="ARBA00023014"/>
    </source>
</evidence>
<name>A0A240BZF5_SERFI</name>
<feature type="binding site" evidence="8">
    <location>
        <position position="416"/>
    </location>
    <ligand>
        <name>[4Fe-4S] cluster</name>
        <dbReference type="ChEBI" id="CHEBI:49883"/>
        <label>2</label>
    </ligand>
</feature>
<keyword evidence="3 8" id="KW-0479">Metal-binding</keyword>
<feature type="binding site" evidence="8">
    <location>
        <position position="383"/>
    </location>
    <ligand>
        <name>[4Fe-4S] cluster</name>
        <dbReference type="ChEBI" id="CHEBI:49883"/>
        <label>1</label>
    </ligand>
</feature>
<keyword evidence="1 8" id="KW-0813">Transport</keyword>
<evidence type="ECO:0000256" key="4">
    <source>
        <dbReference type="ARBA" id="ARBA00022737"/>
    </source>
</evidence>
<evidence type="ECO:0000256" key="8">
    <source>
        <dbReference type="HAMAP-Rule" id="MF_00461"/>
    </source>
</evidence>
<comment type="function">
    <text evidence="8">Part of a membrane-bound complex that couples electron transfer with translocation of ions across the membrane.</text>
</comment>
<feature type="binding site" evidence="8">
    <location>
        <position position="387"/>
    </location>
    <ligand>
        <name>[4Fe-4S] cluster</name>
        <dbReference type="ChEBI" id="CHEBI:49883"/>
        <label>2</label>
    </ligand>
</feature>
<evidence type="ECO:0000256" key="2">
    <source>
        <dbReference type="ARBA" id="ARBA00022485"/>
    </source>
</evidence>
<dbReference type="Pfam" id="PF10531">
    <property type="entry name" value="SLBB"/>
    <property type="match status" value="1"/>
</dbReference>
<feature type="binding site" evidence="8">
    <location>
        <position position="426"/>
    </location>
    <ligand>
        <name>[4Fe-4S] cluster</name>
        <dbReference type="ChEBI" id="CHEBI:49883"/>
        <label>1</label>
    </ligand>
</feature>
<feature type="binding site" evidence="8">
    <location>
        <position position="380"/>
    </location>
    <ligand>
        <name>[4Fe-4S] cluster</name>
        <dbReference type="ChEBI" id="CHEBI:49883"/>
        <label>1</label>
    </ligand>
</feature>
<dbReference type="EC" id="7.-.-.-" evidence="8"/>
<dbReference type="InterPro" id="IPR019554">
    <property type="entry name" value="Soluble_ligand-bd"/>
</dbReference>
<protein>
    <recommendedName>
        <fullName evidence="8">Ion-translocating oxidoreductase complex subunit C</fullName>
        <ecNumber evidence="8">7.-.-.-</ecNumber>
    </recommendedName>
    <alternativeName>
        <fullName evidence="8">Rnf electron transport complex subunit C</fullName>
    </alternativeName>
</protein>
<dbReference type="NCBIfam" id="NF003454">
    <property type="entry name" value="PRK05035.1"/>
    <property type="match status" value="1"/>
</dbReference>
<accession>A0A240BZF5</accession>
<comment type="subcellular location">
    <subcellularLocation>
        <location evidence="8">Cell inner membrane</location>
        <topology evidence="8">Peripheral membrane protein</topology>
    </subcellularLocation>
</comment>
<dbReference type="Gene3D" id="3.30.70.20">
    <property type="match status" value="1"/>
</dbReference>
<dbReference type="InterPro" id="IPR017896">
    <property type="entry name" value="4Fe4S_Fe-S-bd"/>
</dbReference>
<feature type="domain" description="4Fe-4S ferredoxin-type" evidence="11">
    <location>
        <begin position="368"/>
        <end position="397"/>
    </location>
</feature>
<dbReference type="GO" id="GO:0005886">
    <property type="term" value="C:plasma membrane"/>
    <property type="evidence" value="ECO:0007669"/>
    <property type="project" value="UniProtKB-SubCell"/>
</dbReference>
<comment type="similarity">
    <text evidence="8">Belongs to the 4Fe4S bacterial-type ferredoxin family. RnfC subfamily.</text>
</comment>
<evidence type="ECO:0000256" key="6">
    <source>
        <dbReference type="ARBA" id="ARBA00023004"/>
    </source>
</evidence>
<organism evidence="12 13">
    <name type="scientific">Serratia ficaria</name>
    <dbReference type="NCBI Taxonomy" id="61651"/>
    <lineage>
        <taxon>Bacteria</taxon>
        <taxon>Pseudomonadati</taxon>
        <taxon>Pseudomonadota</taxon>
        <taxon>Gammaproteobacteria</taxon>
        <taxon>Enterobacterales</taxon>
        <taxon>Yersiniaceae</taxon>
        <taxon>Serratia</taxon>
    </lineage>
</organism>
<dbReference type="SUPFAM" id="SSF142019">
    <property type="entry name" value="Nqo1 FMN-binding domain-like"/>
    <property type="match status" value="1"/>
</dbReference>
<dbReference type="InterPro" id="IPR011538">
    <property type="entry name" value="Nuo51_FMN-bd"/>
</dbReference>
<feature type="compositionally biased region" description="Low complexity" evidence="10">
    <location>
        <begin position="560"/>
        <end position="583"/>
    </location>
</feature>
<evidence type="ECO:0000256" key="3">
    <source>
        <dbReference type="ARBA" id="ARBA00022723"/>
    </source>
</evidence>
<sequence length="729" mass="77178">MLNLFAAFKKDRIWDFDGGIHPPEMKTQSSGVPLRVAPLPDTFIIPLQQHLGPEGELCVSPGDRVLKGQPLTLGRGRTVPVHAPTSGTVSAIKPHITAHPSGLAELCVIIEADGEDRWCEREPLADYRQHGAAELIQRIHQAGIAGLGGAGFPTASKLQGGMSGVETLILNAAECEPYITADDRLMREHADQIIEGTQILRHLLQPKITLIGIEDNKPEAIAALKQALRGQTDIALRVIPTKYPSGGAKQLTRILTGKEVPHGKHSSAIGVLMQNVGTAFAIKRAIVDGEPLIERVVTLTGEALSQPGNLWARIGTPVQHLLNFAGFRPQAQQMVVMGGPLMGFTLPALNVPIVKISNCILAPTVDEMAPQEQEQSCIRCGLCVDACPAGLLPQQLYWFSRGQEHDKARNHNLFDCIECGACAFVCPSNIPLVQYYRQEKAEIKAIDQEAARTAEAKARYEAKLARLEREKLAREERHKKAAVKLTDNDQNAVQAALARVRSKNNEAAVVTVDGQQPDNSEMIAAREARKAQARERRARQETQAAPAAAAPAEDEDPRKAAVAAAIARAKARKAAAPADPAPTAEEDPRKAAVAAALARVKTKKAAAQADGAAPADPAPTAEEDPRKAAVAAALARVKAKKAAAQADGAAPADPAPAAEEDPRKAAVAAALARVKAKKAAAQADGAAPADPAPAAEEEDPRKAAVAAAIARAKAKKAARETAASDADNK</sequence>
<feature type="binding site" evidence="8">
    <location>
        <position position="377"/>
    </location>
    <ligand>
        <name>[4Fe-4S] cluster</name>
        <dbReference type="ChEBI" id="CHEBI:49883"/>
        <label>1</label>
    </ligand>
</feature>
<keyword evidence="8" id="KW-1003">Cell membrane</keyword>
<feature type="compositionally biased region" description="Low complexity" evidence="10">
    <location>
        <begin position="591"/>
        <end position="620"/>
    </location>
</feature>
<dbReference type="PROSITE" id="PS00198">
    <property type="entry name" value="4FE4S_FER_1"/>
    <property type="match status" value="2"/>
</dbReference>
<dbReference type="RefSeq" id="WP_095097325.1">
    <property type="nucleotide sequence ID" value="NZ_CAMIQD010000002.1"/>
</dbReference>
<dbReference type="InterPro" id="IPR026902">
    <property type="entry name" value="RnfC_N"/>
</dbReference>
<evidence type="ECO:0000256" key="10">
    <source>
        <dbReference type="SAM" id="MobiDB-lite"/>
    </source>
</evidence>
<dbReference type="GO" id="GO:0022900">
    <property type="term" value="P:electron transport chain"/>
    <property type="evidence" value="ECO:0007669"/>
    <property type="project" value="UniProtKB-UniRule"/>
</dbReference>
<dbReference type="InterPro" id="IPR010208">
    <property type="entry name" value="Ion_transpt_RnfC/RsxC"/>
</dbReference>
<dbReference type="HAMAP" id="MF_00461">
    <property type="entry name" value="RsxC_RnfC"/>
    <property type="match status" value="1"/>
</dbReference>
<reference evidence="12 13" key="1">
    <citation type="submission" date="2017-06" db="EMBL/GenBank/DDBJ databases">
        <authorList>
            <consortium name="Pathogen Informatics"/>
        </authorList>
    </citation>
    <scope>NUCLEOTIDE SEQUENCE [LARGE SCALE GENOMIC DNA]</scope>
    <source>
        <strain evidence="12 13">NCTC12148</strain>
    </source>
</reference>
<keyword evidence="8" id="KW-1278">Translocase</keyword>
<dbReference type="AlphaFoldDB" id="A0A240BZF5"/>
<dbReference type="KEGG" id="sfj:SAMEA4384070_2308"/>
<dbReference type="Pfam" id="PF01512">
    <property type="entry name" value="Complex1_51K"/>
    <property type="match status" value="1"/>
</dbReference>
<dbReference type="Gene3D" id="3.40.50.11540">
    <property type="entry name" value="NADH-ubiquinone oxidoreductase 51kDa subunit"/>
    <property type="match status" value="1"/>
</dbReference>
<proteinExistence type="inferred from homology"/>
<evidence type="ECO:0000259" key="11">
    <source>
        <dbReference type="PROSITE" id="PS51379"/>
    </source>
</evidence>
<keyword evidence="8" id="KW-0997">Cell inner membrane</keyword>
<dbReference type="PROSITE" id="PS51379">
    <property type="entry name" value="4FE4S_FER_2"/>
    <property type="match status" value="2"/>
</dbReference>
<keyword evidence="2 8" id="KW-0004">4Fe-4S</keyword>
<evidence type="ECO:0000256" key="1">
    <source>
        <dbReference type="ARBA" id="ARBA00022448"/>
    </source>
</evidence>
<feature type="compositionally biased region" description="Low complexity" evidence="10">
    <location>
        <begin position="665"/>
        <end position="694"/>
    </location>
</feature>
<comment type="cofactor">
    <cofactor evidence="8">
        <name>[4Fe-4S] cluster</name>
        <dbReference type="ChEBI" id="CHEBI:49883"/>
    </cofactor>
    <text evidence="8">Binds 2 [4Fe-4S] clusters per subunit.</text>
</comment>
<dbReference type="InterPro" id="IPR037225">
    <property type="entry name" value="Nuo51_FMN-bd_sf"/>
</dbReference>
<dbReference type="GeneID" id="75027460"/>
<dbReference type="GO" id="GO:0051539">
    <property type="term" value="F:4 iron, 4 sulfur cluster binding"/>
    <property type="evidence" value="ECO:0007669"/>
    <property type="project" value="UniProtKB-KW"/>
</dbReference>
<feature type="compositionally biased region" description="Basic and acidic residues" evidence="10">
    <location>
        <begin position="526"/>
        <end position="540"/>
    </location>
</feature>
<dbReference type="GO" id="GO:0009055">
    <property type="term" value="F:electron transfer activity"/>
    <property type="evidence" value="ECO:0007669"/>
    <property type="project" value="InterPro"/>
</dbReference>
<keyword evidence="7 8" id="KW-0411">Iron-sulfur</keyword>
<evidence type="ECO:0000313" key="12">
    <source>
        <dbReference type="EMBL" id="SNW01045.1"/>
    </source>
</evidence>
<dbReference type="PANTHER" id="PTHR43034:SF2">
    <property type="entry name" value="ION-TRANSLOCATING OXIDOREDUCTASE COMPLEX SUBUNIT C"/>
    <property type="match status" value="1"/>
</dbReference>
<feature type="domain" description="4Fe-4S ferredoxin-type" evidence="11">
    <location>
        <begin position="407"/>
        <end position="436"/>
    </location>
</feature>
<dbReference type="InterPro" id="IPR017900">
    <property type="entry name" value="4Fe4S_Fe_S_CS"/>
</dbReference>